<evidence type="ECO:0000313" key="1">
    <source>
        <dbReference type="EMBL" id="KPQ33674.1"/>
    </source>
</evidence>
<name>A0A0N8KMG5_9CYAN</name>
<dbReference type="Proteomes" id="UP000050465">
    <property type="component" value="Unassembled WGS sequence"/>
</dbReference>
<dbReference type="AlphaFoldDB" id="A0A0N8KMG5"/>
<protein>
    <submittedName>
        <fullName evidence="1">Uncharacterized protein</fullName>
    </submittedName>
</protein>
<dbReference type="STRING" id="1666911.HLUCCA11_17525"/>
<accession>A0A0N8KMG5</accession>
<proteinExistence type="predicted"/>
<reference evidence="1 2" key="1">
    <citation type="submission" date="2015-09" db="EMBL/GenBank/DDBJ databases">
        <title>Identification and resolution of microdiversity through metagenomic sequencing of parallel consortia.</title>
        <authorList>
            <person name="Nelson W.C."/>
            <person name="Romine M.F."/>
            <person name="Lindemann S.R."/>
        </authorList>
    </citation>
    <scope>NUCLEOTIDE SEQUENCE [LARGE SCALE GENOMIC DNA]</scope>
    <source>
        <strain evidence="1">Ana</strain>
    </source>
</reference>
<dbReference type="PATRIC" id="fig|1666911.3.peg.1304"/>
<organism evidence="1 2">
    <name type="scientific">Phormidesmis priestleyi Ana</name>
    <dbReference type="NCBI Taxonomy" id="1666911"/>
    <lineage>
        <taxon>Bacteria</taxon>
        <taxon>Bacillati</taxon>
        <taxon>Cyanobacteriota</taxon>
        <taxon>Cyanophyceae</taxon>
        <taxon>Leptolyngbyales</taxon>
        <taxon>Leptolyngbyaceae</taxon>
        <taxon>Phormidesmis</taxon>
    </lineage>
</organism>
<comment type="caution">
    <text evidence="1">The sequence shown here is derived from an EMBL/GenBank/DDBJ whole genome shotgun (WGS) entry which is preliminary data.</text>
</comment>
<dbReference type="EMBL" id="LJZR01000028">
    <property type="protein sequence ID" value="KPQ33674.1"/>
    <property type="molecule type" value="Genomic_DNA"/>
</dbReference>
<sequence length="84" mass="8990">MAADQPLTGIDLIDCAKANATQSLAKATQLCGYGSDTSRFQLALKQAGKEMGVELDSLDDLITDQFRVKQTQGLEIAPDSTEDL</sequence>
<gene>
    <name evidence="1" type="ORF">HLUCCA11_17525</name>
</gene>
<evidence type="ECO:0000313" key="2">
    <source>
        <dbReference type="Proteomes" id="UP000050465"/>
    </source>
</evidence>